<evidence type="ECO:0000313" key="2">
    <source>
        <dbReference type="Proteomes" id="UP000254835"/>
    </source>
</evidence>
<sequence>MISFKNIRNGTSWSGVDWSVNDKRALAEIIARVALGQQRYALNILRKLILKHSILNKQPYRVQ</sequence>
<organism evidence="1 2">
    <name type="scientific">Yersinia frederiksenii</name>
    <dbReference type="NCBI Taxonomy" id="29484"/>
    <lineage>
        <taxon>Bacteria</taxon>
        <taxon>Pseudomonadati</taxon>
        <taxon>Pseudomonadota</taxon>
        <taxon>Gammaproteobacteria</taxon>
        <taxon>Enterobacterales</taxon>
        <taxon>Yersiniaceae</taxon>
        <taxon>Yersinia</taxon>
    </lineage>
</organism>
<dbReference type="AlphaFoldDB" id="A0A380SBM2"/>
<accession>A0A380SBM2</accession>
<name>A0A380SBM2_YERFR</name>
<reference evidence="1 2" key="1">
    <citation type="submission" date="2018-06" db="EMBL/GenBank/DDBJ databases">
        <authorList>
            <consortium name="Pathogen Informatics"/>
            <person name="Doyle S."/>
        </authorList>
    </citation>
    <scope>NUCLEOTIDE SEQUENCE [LARGE SCALE GENOMIC DNA]</scope>
    <source>
        <strain evidence="1 2">NCTC11470</strain>
    </source>
</reference>
<dbReference type="EMBL" id="UHJA01000002">
    <property type="protein sequence ID" value="SUQ39542.1"/>
    <property type="molecule type" value="Genomic_DNA"/>
</dbReference>
<gene>
    <name evidence="1" type="ORF">NCTC11470_04584</name>
</gene>
<proteinExistence type="predicted"/>
<evidence type="ECO:0000313" key="1">
    <source>
        <dbReference type="EMBL" id="SUQ39542.1"/>
    </source>
</evidence>
<protein>
    <submittedName>
        <fullName evidence="1">Uncharacterized protein</fullName>
    </submittedName>
</protein>
<dbReference type="Proteomes" id="UP000254835">
    <property type="component" value="Unassembled WGS sequence"/>
</dbReference>